<evidence type="ECO:0000256" key="1">
    <source>
        <dbReference type="SAM" id="MobiDB-lite"/>
    </source>
</evidence>
<feature type="compositionally biased region" description="Basic and acidic residues" evidence="1">
    <location>
        <begin position="143"/>
        <end position="160"/>
    </location>
</feature>
<dbReference type="SMART" id="SM00384">
    <property type="entry name" value="AT_hook"/>
    <property type="match status" value="3"/>
</dbReference>
<evidence type="ECO:0000313" key="4">
    <source>
        <dbReference type="WBParaSite" id="NBR_0001899201-mRNA-1"/>
    </source>
</evidence>
<dbReference type="EMBL" id="UYSL01023828">
    <property type="protein sequence ID" value="VDL82722.1"/>
    <property type="molecule type" value="Genomic_DNA"/>
</dbReference>
<organism evidence="4">
    <name type="scientific">Nippostrongylus brasiliensis</name>
    <name type="common">Rat hookworm</name>
    <dbReference type="NCBI Taxonomy" id="27835"/>
    <lineage>
        <taxon>Eukaryota</taxon>
        <taxon>Metazoa</taxon>
        <taxon>Ecdysozoa</taxon>
        <taxon>Nematoda</taxon>
        <taxon>Chromadorea</taxon>
        <taxon>Rhabditida</taxon>
        <taxon>Rhabditina</taxon>
        <taxon>Rhabditomorpha</taxon>
        <taxon>Strongyloidea</taxon>
        <taxon>Heligmosomidae</taxon>
        <taxon>Nippostrongylus</taxon>
    </lineage>
</organism>
<protein>
    <submittedName>
        <fullName evidence="4">Mortality factor 4-like protein 2</fullName>
    </submittedName>
</protein>
<feature type="compositionally biased region" description="Polar residues" evidence="1">
    <location>
        <begin position="121"/>
        <end position="138"/>
    </location>
</feature>
<dbReference type="GO" id="GO:0003677">
    <property type="term" value="F:DNA binding"/>
    <property type="evidence" value="ECO:0007669"/>
    <property type="project" value="InterPro"/>
</dbReference>
<dbReference type="AlphaFoldDB" id="A0A0N4YP21"/>
<sequence length="241" mass="26877">MDSSASTPDPSEKSETMSSPASPSSEKRGRPSTWAYAEYSDGSEYDEDEVKMRKKPKSKPASTPASGKKRGRPPKVRDPNAPEVKKVSTPGTGKRGRPPKKRPVENTWSMYALCIFREQETATGAQNNGDSKGSSSPSDNEDDHSASENKQASEKSVMSEKRRRGRPRKGDKLDQSERSDNNAEPSGRYTVPLPVPDSWPLVNNREDIMKEISEMYTNVKDEKIGEFHNQIKAFVFALHWV</sequence>
<reference evidence="4" key="1">
    <citation type="submission" date="2017-02" db="UniProtKB">
        <authorList>
            <consortium name="WormBaseParasite"/>
        </authorList>
    </citation>
    <scope>IDENTIFICATION</scope>
</reference>
<dbReference type="PRINTS" id="PR00929">
    <property type="entry name" value="ATHOOK"/>
</dbReference>
<name>A0A0N4YP21_NIPBR</name>
<dbReference type="OMA" id="WNDANSP"/>
<feature type="region of interest" description="Disordered" evidence="1">
    <location>
        <begin position="1"/>
        <end position="107"/>
    </location>
</feature>
<accession>A0A0N4YP21</accession>
<gene>
    <name evidence="2" type="ORF">NBR_LOCUS18993</name>
</gene>
<proteinExistence type="predicted"/>
<feature type="region of interest" description="Disordered" evidence="1">
    <location>
        <begin position="119"/>
        <end position="197"/>
    </location>
</feature>
<keyword evidence="3" id="KW-1185">Reference proteome</keyword>
<reference evidence="2 3" key="2">
    <citation type="submission" date="2018-11" db="EMBL/GenBank/DDBJ databases">
        <authorList>
            <consortium name="Pathogen Informatics"/>
        </authorList>
    </citation>
    <scope>NUCLEOTIDE SEQUENCE [LARGE SCALE GENOMIC DNA]</scope>
</reference>
<evidence type="ECO:0000313" key="2">
    <source>
        <dbReference type="EMBL" id="VDL82722.1"/>
    </source>
</evidence>
<evidence type="ECO:0000313" key="3">
    <source>
        <dbReference type="Proteomes" id="UP000271162"/>
    </source>
</evidence>
<dbReference type="WBParaSite" id="NBR_0001899201-mRNA-1">
    <property type="protein sequence ID" value="NBR_0001899201-mRNA-1"/>
    <property type="gene ID" value="NBR_0001899201"/>
</dbReference>
<dbReference type="InterPro" id="IPR017956">
    <property type="entry name" value="AT_hook_DNA-bd_motif"/>
</dbReference>
<feature type="compositionally biased region" description="Basic and acidic residues" evidence="1">
    <location>
        <begin position="75"/>
        <end position="86"/>
    </location>
</feature>
<feature type="compositionally biased region" description="Basic and acidic residues" evidence="1">
    <location>
        <begin position="168"/>
        <end position="181"/>
    </location>
</feature>
<dbReference type="Proteomes" id="UP000271162">
    <property type="component" value="Unassembled WGS sequence"/>
</dbReference>